<dbReference type="EC" id="3.1.26.12" evidence="14"/>
<evidence type="ECO:0000256" key="15">
    <source>
        <dbReference type="ARBA" id="ARBA00072999"/>
    </source>
</evidence>
<accession>A0A7Y9DRR8</accession>
<feature type="compositionally biased region" description="Low complexity" evidence="16">
    <location>
        <begin position="1107"/>
        <end position="1119"/>
    </location>
</feature>
<dbReference type="GO" id="GO:0006397">
    <property type="term" value="P:mRNA processing"/>
    <property type="evidence" value="ECO:0007669"/>
    <property type="project" value="UniProtKB-KW"/>
</dbReference>
<evidence type="ECO:0000313" key="19">
    <source>
        <dbReference type="Proteomes" id="UP000535890"/>
    </source>
</evidence>
<evidence type="ECO:0000313" key="18">
    <source>
        <dbReference type="EMBL" id="NYD33992.1"/>
    </source>
</evidence>
<dbReference type="InterPro" id="IPR003029">
    <property type="entry name" value="S1_domain"/>
</dbReference>
<comment type="caution">
    <text evidence="18">The sequence shown here is derived from an EMBL/GenBank/DDBJ whole genome shotgun (WGS) entry which is preliminary data.</text>
</comment>
<dbReference type="NCBIfam" id="TIGR00757">
    <property type="entry name" value="RNaseEG"/>
    <property type="match status" value="1"/>
</dbReference>
<keyword evidence="11" id="KW-0460">Magnesium</keyword>
<reference evidence="18 19" key="1">
    <citation type="submission" date="2020-07" db="EMBL/GenBank/DDBJ databases">
        <title>Sequencing the genomes of 1000 actinobacteria strains.</title>
        <authorList>
            <person name="Klenk H.-P."/>
        </authorList>
    </citation>
    <scope>NUCLEOTIDE SEQUENCE [LARGE SCALE GENOMIC DNA]</scope>
    <source>
        <strain evidence="18 19">DSM 45772</strain>
    </source>
</reference>
<dbReference type="SMART" id="SM00316">
    <property type="entry name" value="S1"/>
    <property type="match status" value="1"/>
</dbReference>
<evidence type="ECO:0000256" key="12">
    <source>
        <dbReference type="ARBA" id="ARBA00022884"/>
    </source>
</evidence>
<comment type="cofactor">
    <cofactor evidence="1">
        <name>Mg(2+)</name>
        <dbReference type="ChEBI" id="CHEBI:18420"/>
    </cofactor>
</comment>
<dbReference type="GO" id="GO:0046872">
    <property type="term" value="F:metal ion binding"/>
    <property type="evidence" value="ECO:0007669"/>
    <property type="project" value="UniProtKB-KW"/>
</dbReference>
<evidence type="ECO:0000256" key="4">
    <source>
        <dbReference type="ARBA" id="ARBA00005522"/>
    </source>
</evidence>
<comment type="cofactor">
    <cofactor evidence="2">
        <name>Zn(2+)</name>
        <dbReference type="ChEBI" id="CHEBI:29105"/>
    </cofactor>
</comment>
<dbReference type="FunFam" id="2.40.50.140:FF:000066">
    <property type="entry name" value="Ribonuclease E"/>
    <property type="match status" value="1"/>
</dbReference>
<evidence type="ECO:0000259" key="17">
    <source>
        <dbReference type="PROSITE" id="PS50126"/>
    </source>
</evidence>
<dbReference type="Gene3D" id="1.10.10.2480">
    <property type="match status" value="1"/>
</dbReference>
<protein>
    <recommendedName>
        <fullName evidence="15">Ribonuclease E</fullName>
        <ecNumber evidence="14">3.1.26.12</ecNumber>
    </recommendedName>
</protein>
<keyword evidence="5" id="KW-0963">Cytoplasm</keyword>
<keyword evidence="6" id="KW-0507">mRNA processing</keyword>
<feature type="compositionally biased region" description="Basic residues" evidence="16">
    <location>
        <begin position="221"/>
        <end position="234"/>
    </location>
</feature>
<evidence type="ECO:0000256" key="3">
    <source>
        <dbReference type="ARBA" id="ARBA00004496"/>
    </source>
</evidence>
<feature type="domain" description="S1 motif" evidence="17">
    <location>
        <begin position="418"/>
        <end position="495"/>
    </location>
</feature>
<name>A0A7Y9DRR8_9PSEU</name>
<keyword evidence="8" id="KW-0479">Metal-binding</keyword>
<feature type="compositionally biased region" description="Low complexity" evidence="16">
    <location>
        <begin position="861"/>
        <end position="874"/>
    </location>
</feature>
<evidence type="ECO:0000256" key="7">
    <source>
        <dbReference type="ARBA" id="ARBA00022694"/>
    </source>
</evidence>
<evidence type="ECO:0000256" key="14">
    <source>
        <dbReference type="ARBA" id="ARBA00066879"/>
    </source>
</evidence>
<feature type="compositionally biased region" description="Basic residues" evidence="16">
    <location>
        <begin position="285"/>
        <end position="294"/>
    </location>
</feature>
<feature type="region of interest" description="Disordered" evidence="16">
    <location>
        <begin position="146"/>
        <end position="365"/>
    </location>
</feature>
<evidence type="ECO:0000256" key="8">
    <source>
        <dbReference type="ARBA" id="ARBA00022723"/>
    </source>
</evidence>
<comment type="similarity">
    <text evidence="4">Belongs to the RNase E/G family.</text>
</comment>
<sequence length="1119" mass="116852">MSENDAHPEASSLPVDPATGSPGRPDAAALAALPEKLRVHALARLVGSSSREVLALLARLEVPARSAQSSVDRATVSQVVETFFPSEQPTPAAVEDAIEASEATVVPETLPDIPADLTLDDPVADAEPRVTGAAAPTAPAALFLAPDVATPAAPATEEGESGGGRRRRRSSRTAGVVTPGQGDAAPAAERPAEHTADEDTTAGSGPAVDGTDAEGDDESGRRRRRRGRRGRGRGRGGDEANGDDEASDESEDTDETEDGDEQDADDSEDQGEGASDEGSSESGSSRRRRRRRRRGSDDSSDGPATNDDPPNTVTHVREKAEKAEKERSESRRSSDDEVKGVKGSTRLEAKRQRRRDGREAGRRRPSILSESEFLARREAVERTMVVRQQADRNQIGVLEDGVLVEHFVAGSGQNSMVGNVYLGRVQNVLPSMEAAFVDIGRGRNAVLYAGEVNWDAAGLDGKQRKIEHALSSGDAVLVQVTKDPVGHKGARLTTQISLPGRFLVYVPGGGATGISRKLPEPERKRLKEILKRIVPDEAGVIIRTAAEGIEEDELEADVRRLAAQWEVIEKTGQEAAEGKGKGGKKSGPKAPSLVHEEPDLLIRVVRDMFNEDFSSLVISGEQAWETLEGYISHVAPELVPRLSRHIGPEDVFSAYRIDEQLMKALDRKVWLPSGGTLVIDRTEAMTVVDVNTGKFTGSGGNLEETVTRNNLEAAEEVVRQLRLRDIGGMIVIDFIDMVLESNRDLVLRRLTECLGRDRTRHQVAEVTSLGLVQMTRKRVGQGLLDEFSTVCEHCKGRGVIVQSEPVFGATGGHTHEPAKATATAAVAAAAPADAGSETSGGSAGSNGSGGSGRRRGRGRRGASSEGGSPGAVAATANGHDGPVPSPADVAARWTSSADGTSEAAGSEVELETELAESSTGSVEAVADTAVATQPDADAEATAEAVGEPEVALEADLAEESTGEADNAGEAAGEPVETALAATADGAPEDATPAGAIDGTPGDTDPTSDEAAPEAVAEEPEVALEADLAEESTGSPEADVPAAAAPASAGPVSEEPDQPEEPFITGRIGAMAPPKPVVEPEDEEPEAAAPGVGNGEPAPKRQRRRAASRPAGPPVAVGGN</sequence>
<dbReference type="PANTHER" id="PTHR30001:SF0">
    <property type="entry name" value="RIBONUCLEASE G"/>
    <property type="match status" value="1"/>
</dbReference>
<evidence type="ECO:0000256" key="5">
    <source>
        <dbReference type="ARBA" id="ARBA00022490"/>
    </source>
</evidence>
<dbReference type="CDD" id="cd04453">
    <property type="entry name" value="S1_RNase_E"/>
    <property type="match status" value="1"/>
</dbReference>
<dbReference type="InterPro" id="IPR019307">
    <property type="entry name" value="RNA-bd_AU-1/RNase_E/G"/>
</dbReference>
<dbReference type="AlphaFoldDB" id="A0A7Y9DRR8"/>
<feature type="compositionally biased region" description="Low complexity" evidence="16">
    <location>
        <begin position="146"/>
        <end position="156"/>
    </location>
</feature>
<dbReference type="GO" id="GO:0003723">
    <property type="term" value="F:RNA binding"/>
    <property type="evidence" value="ECO:0007669"/>
    <property type="project" value="UniProtKB-KW"/>
</dbReference>
<comment type="catalytic activity">
    <reaction evidence="13">
        <text>Endonucleolytic cleavage of single-stranded RNA in A- and U-rich regions.</text>
        <dbReference type="EC" id="3.1.26.12"/>
    </reaction>
</comment>
<evidence type="ECO:0000256" key="9">
    <source>
        <dbReference type="ARBA" id="ARBA00022801"/>
    </source>
</evidence>
<dbReference type="RefSeq" id="WP_179791999.1">
    <property type="nucleotide sequence ID" value="NZ_BAABHP010000012.1"/>
</dbReference>
<evidence type="ECO:0000256" key="13">
    <source>
        <dbReference type="ARBA" id="ARBA00050524"/>
    </source>
</evidence>
<keyword evidence="9 18" id="KW-0378">Hydrolase</keyword>
<evidence type="ECO:0000256" key="10">
    <source>
        <dbReference type="ARBA" id="ARBA00022833"/>
    </source>
</evidence>
<feature type="compositionally biased region" description="Acidic residues" evidence="16">
    <location>
        <begin position="1005"/>
        <end position="1029"/>
    </location>
</feature>
<evidence type="ECO:0000256" key="16">
    <source>
        <dbReference type="SAM" id="MobiDB-lite"/>
    </source>
</evidence>
<dbReference type="Proteomes" id="UP000535890">
    <property type="component" value="Unassembled WGS sequence"/>
</dbReference>
<keyword evidence="10" id="KW-0862">Zinc</keyword>
<evidence type="ECO:0000256" key="6">
    <source>
        <dbReference type="ARBA" id="ARBA00022664"/>
    </source>
</evidence>
<gene>
    <name evidence="18" type="ORF">BJ983_000094</name>
</gene>
<evidence type="ECO:0000256" key="1">
    <source>
        <dbReference type="ARBA" id="ARBA00001946"/>
    </source>
</evidence>
<proteinExistence type="inferred from homology"/>
<keyword evidence="12" id="KW-0694">RNA-binding</keyword>
<dbReference type="GO" id="GO:0008995">
    <property type="term" value="F:ribonuclease E activity"/>
    <property type="evidence" value="ECO:0007669"/>
    <property type="project" value="UniProtKB-EC"/>
</dbReference>
<organism evidence="18 19">
    <name type="scientific">Actinomycetospora corticicola</name>
    <dbReference type="NCBI Taxonomy" id="663602"/>
    <lineage>
        <taxon>Bacteria</taxon>
        <taxon>Bacillati</taxon>
        <taxon>Actinomycetota</taxon>
        <taxon>Actinomycetes</taxon>
        <taxon>Pseudonocardiales</taxon>
        <taxon>Pseudonocardiaceae</taxon>
        <taxon>Actinomycetospora</taxon>
    </lineage>
</organism>
<dbReference type="SUPFAM" id="SSF50249">
    <property type="entry name" value="Nucleic acid-binding proteins"/>
    <property type="match status" value="1"/>
</dbReference>
<dbReference type="Gene3D" id="2.40.50.140">
    <property type="entry name" value="Nucleic acid-binding proteins"/>
    <property type="match status" value="1"/>
</dbReference>
<feature type="compositionally biased region" description="Low complexity" evidence="16">
    <location>
        <begin position="1086"/>
        <end position="1096"/>
    </location>
</feature>
<keyword evidence="19" id="KW-1185">Reference proteome</keyword>
<feature type="compositionally biased region" description="Low complexity" evidence="16">
    <location>
        <begin position="831"/>
        <end position="840"/>
    </location>
</feature>
<dbReference type="GO" id="GO:0006364">
    <property type="term" value="P:rRNA processing"/>
    <property type="evidence" value="ECO:0007669"/>
    <property type="project" value="TreeGrafter"/>
</dbReference>
<evidence type="ECO:0000256" key="2">
    <source>
        <dbReference type="ARBA" id="ARBA00001947"/>
    </source>
</evidence>
<feature type="compositionally biased region" description="Acidic residues" evidence="16">
    <location>
        <begin position="240"/>
        <end position="279"/>
    </location>
</feature>
<feature type="region of interest" description="Disordered" evidence="16">
    <location>
        <begin position="572"/>
        <end position="592"/>
    </location>
</feature>
<feature type="region of interest" description="Disordered" evidence="16">
    <location>
        <begin position="954"/>
        <end position="1119"/>
    </location>
</feature>
<feature type="compositionally biased region" description="Low complexity" evidence="16">
    <location>
        <begin position="1033"/>
        <end position="1052"/>
    </location>
</feature>
<feature type="compositionally biased region" description="Basic and acidic residues" evidence="16">
    <location>
        <begin position="315"/>
        <end position="362"/>
    </location>
</feature>
<feature type="region of interest" description="Disordered" evidence="16">
    <location>
        <begin position="1"/>
        <end position="27"/>
    </location>
</feature>
<evidence type="ECO:0000256" key="11">
    <source>
        <dbReference type="ARBA" id="ARBA00022842"/>
    </source>
</evidence>
<dbReference type="EMBL" id="JACCBN010000001">
    <property type="protein sequence ID" value="NYD33992.1"/>
    <property type="molecule type" value="Genomic_DNA"/>
</dbReference>
<dbReference type="PROSITE" id="PS50126">
    <property type="entry name" value="S1"/>
    <property type="match status" value="1"/>
</dbReference>
<dbReference type="GO" id="GO:0008033">
    <property type="term" value="P:tRNA processing"/>
    <property type="evidence" value="ECO:0007669"/>
    <property type="project" value="UniProtKB-KW"/>
</dbReference>
<dbReference type="GO" id="GO:0005737">
    <property type="term" value="C:cytoplasm"/>
    <property type="evidence" value="ECO:0007669"/>
    <property type="project" value="UniProtKB-SubCell"/>
</dbReference>
<dbReference type="Pfam" id="PF10150">
    <property type="entry name" value="RNase_E_G"/>
    <property type="match status" value="1"/>
</dbReference>
<feature type="compositionally biased region" description="Gly residues" evidence="16">
    <location>
        <begin position="841"/>
        <end position="851"/>
    </location>
</feature>
<comment type="subcellular location">
    <subcellularLocation>
        <location evidence="3">Cytoplasm</location>
    </subcellularLocation>
</comment>
<feature type="region of interest" description="Disordered" evidence="16">
    <location>
        <begin position="831"/>
        <end position="907"/>
    </location>
</feature>
<dbReference type="InterPro" id="IPR012340">
    <property type="entry name" value="NA-bd_OB-fold"/>
</dbReference>
<dbReference type="PANTHER" id="PTHR30001">
    <property type="entry name" value="RIBONUCLEASE"/>
    <property type="match status" value="1"/>
</dbReference>
<feature type="compositionally biased region" description="Low complexity" evidence="16">
    <location>
        <begin position="963"/>
        <end position="973"/>
    </location>
</feature>
<dbReference type="InterPro" id="IPR004659">
    <property type="entry name" value="RNase_E/G"/>
</dbReference>
<keyword evidence="7" id="KW-0819">tRNA processing</keyword>